<sequence length="410" mass="48049">MISDYHRVFECPLDPAEQGPEFELALTCCRPKPNEAHFLRQQELAAIGLDTRKVLELGVRHKISPLLYCNLRRHPPGTFSNELMDKLAEQHKRNKRRALHALQATHELARAAQGLRLIALKGLDVAARAYGDLAVRHVGDIDILVDPERLDEAITVLEKLKWKSEQPEILLSVNRKILLRKHNHCILIRENFPHMELHWRATFNPFEFPIDDWRALSVSKGANIGIPGLNNEDLVIYLCLHAVRHGWGRLKWLFDLPNVLDKYDINWPQLWQRADQLGAGLVIQQGLLLAQKYCGINLSLEIKSGFRYRMNSFQWKAIYTFQQGPELWMEYPPTRLKLHQWLNRIQTTRSIDALMWYCAIIFYPNIDDYRLLKLPSWLHPLYFPLRPILWSIRQVQIRQARRSKTRDADH</sequence>
<dbReference type="Proteomes" id="UP000733744">
    <property type="component" value="Unassembled WGS sequence"/>
</dbReference>
<reference evidence="1 2" key="1">
    <citation type="journal article" date="2019" name="Antonie Van Leeuwenhoek">
        <title>Description of 'Ca. Methylobacter oryzae' KRF1, a novel species from the environmentally important Methylobacter clade 2.</title>
        <authorList>
            <person name="Khatri K."/>
            <person name="Mohite J.A."/>
            <person name="Pandit P.S."/>
            <person name="Bahulikar R."/>
            <person name="Rahalkar M.C."/>
        </authorList>
    </citation>
    <scope>NUCLEOTIDE SEQUENCE [LARGE SCALE GENOMIC DNA]</scope>
    <source>
        <strain evidence="1 2">KRF1</strain>
    </source>
</reference>
<name>A0ABY3CEX7_9GAMM</name>
<accession>A0ABY3CEX7</accession>
<organism evidence="1 2">
    <name type="scientific">Candidatus Methylobacter oryzae</name>
    <dbReference type="NCBI Taxonomy" id="2497749"/>
    <lineage>
        <taxon>Bacteria</taxon>
        <taxon>Pseudomonadati</taxon>
        <taxon>Pseudomonadota</taxon>
        <taxon>Gammaproteobacteria</taxon>
        <taxon>Methylococcales</taxon>
        <taxon>Methylococcaceae</taxon>
        <taxon>Methylobacter</taxon>
    </lineage>
</organism>
<protein>
    <submittedName>
        <fullName evidence="1">Nucleotidyltransferase family protein</fullName>
    </submittedName>
</protein>
<dbReference type="InterPro" id="IPR039498">
    <property type="entry name" value="NTP_transf_5"/>
</dbReference>
<keyword evidence="2" id="KW-1185">Reference proteome</keyword>
<dbReference type="Pfam" id="PF14907">
    <property type="entry name" value="NTP_transf_5"/>
    <property type="match status" value="1"/>
</dbReference>
<evidence type="ECO:0000313" key="2">
    <source>
        <dbReference type="Proteomes" id="UP000733744"/>
    </source>
</evidence>
<dbReference type="EMBL" id="RYFG02000018">
    <property type="protein sequence ID" value="TRX01791.1"/>
    <property type="molecule type" value="Genomic_DNA"/>
</dbReference>
<comment type="caution">
    <text evidence="1">The sequence shown here is derived from an EMBL/GenBank/DDBJ whole genome shotgun (WGS) entry which is preliminary data.</text>
</comment>
<evidence type="ECO:0000313" key="1">
    <source>
        <dbReference type="EMBL" id="TRX01791.1"/>
    </source>
</evidence>
<proteinExistence type="predicted"/>
<gene>
    <name evidence="1" type="ORF">EKO24_003400</name>
</gene>
<dbReference type="RefSeq" id="WP_127029009.1">
    <property type="nucleotide sequence ID" value="NZ_RYFG02000018.1"/>
</dbReference>